<keyword evidence="3" id="KW-1185">Reference proteome</keyword>
<proteinExistence type="predicted"/>
<dbReference type="Proteomes" id="UP000199356">
    <property type="component" value="Unassembled WGS sequence"/>
</dbReference>
<sequence length="161" mass="18222">MNTAFRIVSLTLALLTPAAALAQSLEIRVTTEEGTEVVEYTADELLALESFEIVTGNDYADEGTVFTGPRIRTLFEDVALERDDTLYLTALDDFKTFIPVAEIFDYDGIIAVLRDGERMSRRGKGPFWVIYPMSDYPELQEPIFNDRQAWQLSQIKVDVTQ</sequence>
<accession>A0A1I5RZ74</accession>
<feature type="chain" id="PRO_5011751122" description="Oxidoreductase molybdopterin-binding domain-containing protein" evidence="1">
    <location>
        <begin position="23"/>
        <end position="161"/>
    </location>
</feature>
<dbReference type="STRING" id="441119.SAMN04488047_109164"/>
<feature type="signal peptide" evidence="1">
    <location>
        <begin position="1"/>
        <end position="22"/>
    </location>
</feature>
<protein>
    <recommendedName>
        <fullName evidence="4">Oxidoreductase molybdopterin-binding domain-containing protein</fullName>
    </recommendedName>
</protein>
<reference evidence="2 3" key="1">
    <citation type="submission" date="2016-10" db="EMBL/GenBank/DDBJ databases">
        <authorList>
            <person name="de Groot N.N."/>
        </authorList>
    </citation>
    <scope>NUCLEOTIDE SEQUENCE [LARGE SCALE GENOMIC DNA]</scope>
    <source>
        <strain evidence="2 3">DSM 19547</strain>
    </source>
</reference>
<keyword evidence="1" id="KW-0732">Signal</keyword>
<evidence type="ECO:0008006" key="4">
    <source>
        <dbReference type="Google" id="ProtNLM"/>
    </source>
</evidence>
<evidence type="ECO:0000313" key="3">
    <source>
        <dbReference type="Proteomes" id="UP000199356"/>
    </source>
</evidence>
<organism evidence="2 3">
    <name type="scientific">Tranquillimonas alkanivorans</name>
    <dbReference type="NCBI Taxonomy" id="441119"/>
    <lineage>
        <taxon>Bacteria</taxon>
        <taxon>Pseudomonadati</taxon>
        <taxon>Pseudomonadota</taxon>
        <taxon>Alphaproteobacteria</taxon>
        <taxon>Rhodobacterales</taxon>
        <taxon>Roseobacteraceae</taxon>
        <taxon>Tranquillimonas</taxon>
    </lineage>
</organism>
<dbReference type="RefSeq" id="WP_093422465.1">
    <property type="nucleotide sequence ID" value="NZ_FOXA01000009.1"/>
</dbReference>
<dbReference type="SUPFAM" id="SSF56524">
    <property type="entry name" value="Oxidoreductase molybdopterin-binding domain"/>
    <property type="match status" value="1"/>
</dbReference>
<dbReference type="EMBL" id="FOXA01000009">
    <property type="protein sequence ID" value="SFP63805.1"/>
    <property type="molecule type" value="Genomic_DNA"/>
</dbReference>
<name>A0A1I5RZ74_9RHOB</name>
<gene>
    <name evidence="2" type="ORF">SAMN04488047_109164</name>
</gene>
<dbReference type="AlphaFoldDB" id="A0A1I5RZ74"/>
<dbReference type="OrthoDB" id="9798763at2"/>
<evidence type="ECO:0000256" key="1">
    <source>
        <dbReference type="SAM" id="SignalP"/>
    </source>
</evidence>
<dbReference type="InterPro" id="IPR036374">
    <property type="entry name" value="OxRdtase_Mopterin-bd_sf"/>
</dbReference>
<evidence type="ECO:0000313" key="2">
    <source>
        <dbReference type="EMBL" id="SFP63805.1"/>
    </source>
</evidence>